<dbReference type="AlphaFoldDB" id="A0A673M0N3"/>
<evidence type="ECO:0000313" key="3">
    <source>
        <dbReference type="Proteomes" id="UP000472270"/>
    </source>
</evidence>
<accession>A0A673M0N3</accession>
<organism evidence="2 3">
    <name type="scientific">Sinocyclocheilus rhinocerous</name>
    <dbReference type="NCBI Taxonomy" id="307959"/>
    <lineage>
        <taxon>Eukaryota</taxon>
        <taxon>Metazoa</taxon>
        <taxon>Chordata</taxon>
        <taxon>Craniata</taxon>
        <taxon>Vertebrata</taxon>
        <taxon>Euteleostomi</taxon>
        <taxon>Actinopterygii</taxon>
        <taxon>Neopterygii</taxon>
        <taxon>Teleostei</taxon>
        <taxon>Ostariophysi</taxon>
        <taxon>Cypriniformes</taxon>
        <taxon>Cyprinidae</taxon>
        <taxon>Cyprininae</taxon>
        <taxon>Sinocyclocheilus</taxon>
    </lineage>
</organism>
<name>A0A673M0N3_9TELE</name>
<feature type="domain" description="GRHL1/CP2 C-terminal" evidence="1">
    <location>
        <begin position="19"/>
        <end position="56"/>
    </location>
</feature>
<dbReference type="Pfam" id="PF25416">
    <property type="entry name" value="GRHL1_C"/>
    <property type="match status" value="1"/>
</dbReference>
<evidence type="ECO:0000259" key="1">
    <source>
        <dbReference type="Pfam" id="PF25416"/>
    </source>
</evidence>
<reference evidence="2" key="2">
    <citation type="submission" date="2025-09" db="UniProtKB">
        <authorList>
            <consortium name="Ensembl"/>
        </authorList>
    </citation>
    <scope>IDENTIFICATION</scope>
</reference>
<dbReference type="InterPro" id="IPR057520">
    <property type="entry name" value="GRHL1/CP2_C"/>
</dbReference>
<dbReference type="Proteomes" id="UP000472270">
    <property type="component" value="Unassembled WGS sequence"/>
</dbReference>
<reference evidence="2" key="1">
    <citation type="submission" date="2025-08" db="UniProtKB">
        <authorList>
            <consortium name="Ensembl"/>
        </authorList>
    </citation>
    <scope>IDENTIFICATION</scope>
</reference>
<sequence>KSGILTRISITYSFFLMNRIFVNMDDNIIEHYSNHSAFLIEITEVMINHFQITLMEL</sequence>
<dbReference type="Ensembl" id="ENSSRHT00000083935.1">
    <property type="protein sequence ID" value="ENSSRHP00000081723.1"/>
    <property type="gene ID" value="ENSSRHG00000040481.1"/>
</dbReference>
<evidence type="ECO:0000313" key="2">
    <source>
        <dbReference type="Ensembl" id="ENSSRHP00000081723.1"/>
    </source>
</evidence>
<proteinExistence type="predicted"/>
<keyword evidence="3" id="KW-1185">Reference proteome</keyword>
<protein>
    <recommendedName>
        <fullName evidence="1">GRHL1/CP2 C-terminal domain-containing protein</fullName>
    </recommendedName>
</protein>